<evidence type="ECO:0000256" key="10">
    <source>
        <dbReference type="HAMAP-Rule" id="MF_01037"/>
    </source>
</evidence>
<name>A0A9D1ZB69_9FIRM</name>
<dbReference type="GO" id="GO:0002098">
    <property type="term" value="P:tRNA wobble uridine modification"/>
    <property type="evidence" value="ECO:0007669"/>
    <property type="project" value="TreeGrafter"/>
</dbReference>
<dbReference type="PANTHER" id="PTHR11806:SF2">
    <property type="entry name" value="METHYLENETETRAHYDROFOLATE--TRNA-(URACIL-5-)-METHYLTRANSFERASE TRMFO"/>
    <property type="match status" value="1"/>
</dbReference>
<evidence type="ECO:0000256" key="3">
    <source>
        <dbReference type="ARBA" id="ARBA00022603"/>
    </source>
</evidence>
<dbReference type="InterPro" id="IPR004417">
    <property type="entry name" value="TrmFO"/>
</dbReference>
<sequence>MPKEKDDVIVRVIGAGLAGCEAAHFLAKHGIKVRLSDIKPKKFTPAHSERNFAELVCSNSLKSNDVYGNACGLLKEEMRLFGSLVISAADSAKVPAGGALAVDRAAFSEKITKTLLDDPNIEIVSEEAEDLPCEGYAIIATGPLTTEKLAEKLSARFGGNLYFYDAAAPIVSASSIDTGHTFAADRYGKGEGDYLNCPMNKEEYEAFVSALLSAERAVVREFDKRDVFDGCMPVEVMAARGPDTLRFGMLKPVGLYDKDGKRPYAVLQLRKENCEGSAYNLVGCQTNLKFAEQKRVFSIVPALKNAEFLRYGVMHRNTYLDSPKILSEDYSLKENGKIFFAGQITGVEGYVESAASGLYAAVCCALKIAGEKSLAADVRTVMGALARHVCTESADFQPMNANYGILRPPEREIRDKAAKKRAFAERSLEITKSLKDSVEKALC</sequence>
<keyword evidence="3 10" id="KW-0489">Methyltransferase</keyword>
<dbReference type="AlphaFoldDB" id="A0A9D1ZB69"/>
<evidence type="ECO:0000256" key="1">
    <source>
        <dbReference type="ARBA" id="ARBA00001974"/>
    </source>
</evidence>
<dbReference type="PANTHER" id="PTHR11806">
    <property type="entry name" value="GLUCOSE INHIBITED DIVISION PROTEIN A"/>
    <property type="match status" value="1"/>
</dbReference>
<dbReference type="GO" id="GO:0005829">
    <property type="term" value="C:cytosol"/>
    <property type="evidence" value="ECO:0007669"/>
    <property type="project" value="TreeGrafter"/>
</dbReference>
<dbReference type="InterPro" id="IPR040131">
    <property type="entry name" value="MnmG_N"/>
</dbReference>
<evidence type="ECO:0000259" key="11">
    <source>
        <dbReference type="Pfam" id="PF01134"/>
    </source>
</evidence>
<proteinExistence type="inferred from homology"/>
<gene>
    <name evidence="10 12" type="primary">trmFO</name>
    <name evidence="12" type="ORF">H9728_04010</name>
</gene>
<dbReference type="Pfam" id="PF01134">
    <property type="entry name" value="GIDA"/>
    <property type="match status" value="1"/>
</dbReference>
<evidence type="ECO:0000256" key="7">
    <source>
        <dbReference type="ARBA" id="ARBA00022827"/>
    </source>
</evidence>
<evidence type="ECO:0000256" key="5">
    <source>
        <dbReference type="ARBA" id="ARBA00022679"/>
    </source>
</evidence>
<evidence type="ECO:0000256" key="9">
    <source>
        <dbReference type="ARBA" id="ARBA00023027"/>
    </source>
</evidence>
<dbReference type="Gene3D" id="3.50.50.60">
    <property type="entry name" value="FAD/NAD(P)-binding domain"/>
    <property type="match status" value="2"/>
</dbReference>
<evidence type="ECO:0000256" key="2">
    <source>
        <dbReference type="ARBA" id="ARBA00022490"/>
    </source>
</evidence>
<keyword evidence="8 10" id="KW-0521">NADP</keyword>
<protein>
    <recommendedName>
        <fullName evidence="10">Methylenetetrahydrofolate--tRNA-(uracil-5-)-methyltransferase TrmFO</fullName>
        <ecNumber evidence="10">2.1.1.74</ecNumber>
    </recommendedName>
    <alternativeName>
        <fullName evidence="10">Folate-dependent tRNA (uracil-5-)-methyltransferase</fullName>
    </alternativeName>
    <alternativeName>
        <fullName evidence="10">Folate-dependent tRNA(M-5-U54)-methyltransferase</fullName>
    </alternativeName>
</protein>
<evidence type="ECO:0000256" key="4">
    <source>
        <dbReference type="ARBA" id="ARBA00022630"/>
    </source>
</evidence>
<dbReference type="GO" id="GO:0047151">
    <property type="term" value="F:tRNA (uracil(54)-C5)-methyltransferase activity, 5,10-methylenetetrahydrofolate-dependent"/>
    <property type="evidence" value="ECO:0007669"/>
    <property type="project" value="UniProtKB-UniRule"/>
</dbReference>
<keyword evidence="6 10" id="KW-0819">tRNA processing</keyword>
<dbReference type="GO" id="GO:0030488">
    <property type="term" value="P:tRNA methylation"/>
    <property type="evidence" value="ECO:0007669"/>
    <property type="project" value="TreeGrafter"/>
</dbReference>
<evidence type="ECO:0000313" key="12">
    <source>
        <dbReference type="EMBL" id="HIY78188.1"/>
    </source>
</evidence>
<organism evidence="12 13">
    <name type="scientific">Candidatus Borkfalkia excrementavium</name>
    <dbReference type="NCBI Taxonomy" id="2838505"/>
    <lineage>
        <taxon>Bacteria</taxon>
        <taxon>Bacillati</taxon>
        <taxon>Bacillota</taxon>
        <taxon>Clostridia</taxon>
        <taxon>Christensenellales</taxon>
        <taxon>Christensenellaceae</taxon>
        <taxon>Candidatus Borkfalkia</taxon>
    </lineage>
</organism>
<feature type="binding site" evidence="10">
    <location>
        <begin position="14"/>
        <end position="19"/>
    </location>
    <ligand>
        <name>FAD</name>
        <dbReference type="ChEBI" id="CHEBI:57692"/>
    </ligand>
</feature>
<dbReference type="HAMAP" id="MF_01037">
    <property type="entry name" value="TrmFO"/>
    <property type="match status" value="1"/>
</dbReference>
<dbReference type="EC" id="2.1.1.74" evidence="10"/>
<keyword evidence="9 10" id="KW-0520">NAD</keyword>
<evidence type="ECO:0000313" key="13">
    <source>
        <dbReference type="Proteomes" id="UP000824135"/>
    </source>
</evidence>
<comment type="subcellular location">
    <subcellularLocation>
        <location evidence="10">Cytoplasm</location>
    </subcellularLocation>
</comment>
<comment type="catalytic activity">
    <reaction evidence="10">
        <text>uridine(54) in tRNA + (6R)-5,10-methylene-5,6,7,8-tetrahydrofolate + NADH + H(+) = 5-methyluridine(54) in tRNA + (6S)-5,6,7,8-tetrahydrofolate + NAD(+)</text>
        <dbReference type="Rhea" id="RHEA:16873"/>
        <dbReference type="Rhea" id="RHEA-COMP:10167"/>
        <dbReference type="Rhea" id="RHEA-COMP:10193"/>
        <dbReference type="ChEBI" id="CHEBI:15378"/>
        <dbReference type="ChEBI" id="CHEBI:15636"/>
        <dbReference type="ChEBI" id="CHEBI:57453"/>
        <dbReference type="ChEBI" id="CHEBI:57540"/>
        <dbReference type="ChEBI" id="CHEBI:57945"/>
        <dbReference type="ChEBI" id="CHEBI:65315"/>
        <dbReference type="ChEBI" id="CHEBI:74447"/>
        <dbReference type="EC" id="2.1.1.74"/>
    </reaction>
</comment>
<reference evidence="12" key="1">
    <citation type="journal article" date="2021" name="PeerJ">
        <title>Extensive microbial diversity within the chicken gut microbiome revealed by metagenomics and culture.</title>
        <authorList>
            <person name="Gilroy R."/>
            <person name="Ravi A."/>
            <person name="Getino M."/>
            <person name="Pursley I."/>
            <person name="Horton D.L."/>
            <person name="Alikhan N.F."/>
            <person name="Baker D."/>
            <person name="Gharbi K."/>
            <person name="Hall N."/>
            <person name="Watson M."/>
            <person name="Adriaenssens E.M."/>
            <person name="Foster-Nyarko E."/>
            <person name="Jarju S."/>
            <person name="Secka A."/>
            <person name="Antonio M."/>
            <person name="Oren A."/>
            <person name="Chaudhuri R.R."/>
            <person name="La Ragione R."/>
            <person name="Hildebrand F."/>
            <person name="Pallen M.J."/>
        </authorList>
    </citation>
    <scope>NUCLEOTIDE SEQUENCE</scope>
    <source>
        <strain evidence="12">CHK199-9574</strain>
    </source>
</reference>
<dbReference type="InterPro" id="IPR036188">
    <property type="entry name" value="FAD/NAD-bd_sf"/>
</dbReference>
<reference evidence="12" key="2">
    <citation type="submission" date="2021-04" db="EMBL/GenBank/DDBJ databases">
        <authorList>
            <person name="Gilroy R."/>
        </authorList>
    </citation>
    <scope>NUCLEOTIDE SEQUENCE</scope>
    <source>
        <strain evidence="12">CHK199-9574</strain>
    </source>
</reference>
<keyword evidence="5 10" id="KW-0808">Transferase</keyword>
<dbReference type="GO" id="GO:0050660">
    <property type="term" value="F:flavin adenine dinucleotide binding"/>
    <property type="evidence" value="ECO:0007669"/>
    <property type="project" value="UniProtKB-UniRule"/>
</dbReference>
<accession>A0A9D1ZB69</accession>
<evidence type="ECO:0000256" key="8">
    <source>
        <dbReference type="ARBA" id="ARBA00022857"/>
    </source>
</evidence>
<comment type="similarity">
    <text evidence="10">Belongs to the MnmG family. TrmFO subfamily.</text>
</comment>
<keyword evidence="7 10" id="KW-0274">FAD</keyword>
<comment type="function">
    <text evidence="10">Catalyzes the folate-dependent formation of 5-methyl-uridine at position 54 (M-5-U54) in all tRNAs.</text>
</comment>
<dbReference type="SUPFAM" id="SSF51905">
    <property type="entry name" value="FAD/NAD(P)-binding domain"/>
    <property type="match status" value="1"/>
</dbReference>
<feature type="domain" description="MnmG N-terminal" evidence="11">
    <location>
        <begin position="10"/>
        <end position="371"/>
    </location>
</feature>
<evidence type="ECO:0000256" key="6">
    <source>
        <dbReference type="ARBA" id="ARBA00022694"/>
    </source>
</evidence>
<dbReference type="NCBIfam" id="TIGR00137">
    <property type="entry name" value="gid_trmFO"/>
    <property type="match status" value="1"/>
</dbReference>
<dbReference type="NCBIfam" id="NF003739">
    <property type="entry name" value="PRK05335.1"/>
    <property type="match status" value="1"/>
</dbReference>
<keyword evidence="4 10" id="KW-0285">Flavoprotein</keyword>
<dbReference type="EMBL" id="DXCO01000030">
    <property type="protein sequence ID" value="HIY78188.1"/>
    <property type="molecule type" value="Genomic_DNA"/>
</dbReference>
<comment type="caution">
    <text evidence="12">The sequence shown here is derived from an EMBL/GenBank/DDBJ whole genome shotgun (WGS) entry which is preliminary data.</text>
</comment>
<comment type="catalytic activity">
    <reaction evidence="10">
        <text>uridine(54) in tRNA + (6R)-5,10-methylene-5,6,7,8-tetrahydrofolate + NADPH + H(+) = 5-methyluridine(54) in tRNA + (6S)-5,6,7,8-tetrahydrofolate + NADP(+)</text>
        <dbReference type="Rhea" id="RHEA:62372"/>
        <dbReference type="Rhea" id="RHEA-COMP:10167"/>
        <dbReference type="Rhea" id="RHEA-COMP:10193"/>
        <dbReference type="ChEBI" id="CHEBI:15378"/>
        <dbReference type="ChEBI" id="CHEBI:15636"/>
        <dbReference type="ChEBI" id="CHEBI:57453"/>
        <dbReference type="ChEBI" id="CHEBI:57783"/>
        <dbReference type="ChEBI" id="CHEBI:58349"/>
        <dbReference type="ChEBI" id="CHEBI:65315"/>
        <dbReference type="ChEBI" id="CHEBI:74447"/>
        <dbReference type="EC" id="2.1.1.74"/>
    </reaction>
</comment>
<keyword evidence="2 10" id="KW-0963">Cytoplasm</keyword>
<comment type="cofactor">
    <cofactor evidence="1 10">
        <name>FAD</name>
        <dbReference type="ChEBI" id="CHEBI:57692"/>
    </cofactor>
</comment>
<dbReference type="InterPro" id="IPR002218">
    <property type="entry name" value="MnmG-rel"/>
</dbReference>
<dbReference type="Proteomes" id="UP000824135">
    <property type="component" value="Unassembled WGS sequence"/>
</dbReference>